<feature type="transmembrane region" description="Helical" evidence="6">
    <location>
        <begin position="29"/>
        <end position="48"/>
    </location>
</feature>
<feature type="transmembrane region" description="Helical" evidence="6">
    <location>
        <begin position="361"/>
        <end position="378"/>
    </location>
</feature>
<evidence type="ECO:0000256" key="3">
    <source>
        <dbReference type="ARBA" id="ARBA00022692"/>
    </source>
</evidence>
<evidence type="ECO:0000256" key="5">
    <source>
        <dbReference type="ARBA" id="ARBA00023136"/>
    </source>
</evidence>
<dbReference type="Pfam" id="PF07690">
    <property type="entry name" value="MFS_1"/>
    <property type="match status" value="1"/>
</dbReference>
<dbReference type="CDD" id="cd17474">
    <property type="entry name" value="MFS_YfmO_like"/>
    <property type="match status" value="1"/>
</dbReference>
<evidence type="ECO:0000313" key="9">
    <source>
        <dbReference type="Proteomes" id="UP000670947"/>
    </source>
</evidence>
<feature type="transmembrane region" description="Helical" evidence="6">
    <location>
        <begin position="299"/>
        <end position="319"/>
    </location>
</feature>
<accession>A0ABS3WER4</accession>
<feature type="transmembrane region" description="Helical" evidence="6">
    <location>
        <begin position="68"/>
        <end position="88"/>
    </location>
</feature>
<feature type="transmembrane region" description="Helical" evidence="6">
    <location>
        <begin position="238"/>
        <end position="258"/>
    </location>
</feature>
<feature type="domain" description="Major facilitator superfamily (MFS) profile" evidence="7">
    <location>
        <begin position="30"/>
        <end position="413"/>
    </location>
</feature>
<protein>
    <submittedName>
        <fullName evidence="8">MFS transporter</fullName>
    </submittedName>
</protein>
<keyword evidence="3 6" id="KW-0812">Transmembrane</keyword>
<dbReference type="InterPro" id="IPR036259">
    <property type="entry name" value="MFS_trans_sf"/>
</dbReference>
<feature type="transmembrane region" description="Helical" evidence="6">
    <location>
        <begin position="270"/>
        <end position="292"/>
    </location>
</feature>
<dbReference type="InterPro" id="IPR001958">
    <property type="entry name" value="Tet-R_TetA/multi-R_MdtG-like"/>
</dbReference>
<evidence type="ECO:0000256" key="6">
    <source>
        <dbReference type="SAM" id="Phobius"/>
    </source>
</evidence>
<feature type="transmembrane region" description="Helical" evidence="6">
    <location>
        <begin position="325"/>
        <end position="349"/>
    </location>
</feature>
<keyword evidence="4 6" id="KW-1133">Transmembrane helix</keyword>
<keyword evidence="9" id="KW-1185">Reference proteome</keyword>
<keyword evidence="2" id="KW-0813">Transport</keyword>
<reference evidence="8 9" key="1">
    <citation type="submission" date="2021-03" db="EMBL/GenBank/DDBJ databases">
        <title>Paenibacillus artemisicola MWE-103 whole genome sequence.</title>
        <authorList>
            <person name="Ham Y.J."/>
        </authorList>
    </citation>
    <scope>NUCLEOTIDE SEQUENCE [LARGE SCALE GENOMIC DNA]</scope>
    <source>
        <strain evidence="8 9">MWE-103</strain>
    </source>
</reference>
<dbReference type="PRINTS" id="PR01035">
    <property type="entry name" value="TCRTETA"/>
</dbReference>
<evidence type="ECO:0000313" key="8">
    <source>
        <dbReference type="EMBL" id="MBO7746799.1"/>
    </source>
</evidence>
<dbReference type="InterPro" id="IPR020846">
    <property type="entry name" value="MFS_dom"/>
</dbReference>
<feature type="transmembrane region" description="Helical" evidence="6">
    <location>
        <begin position="153"/>
        <end position="172"/>
    </location>
</feature>
<comment type="caution">
    <text evidence="8">The sequence shown here is derived from an EMBL/GenBank/DDBJ whole genome shotgun (WGS) entry which is preliminary data.</text>
</comment>
<gene>
    <name evidence="8" type="ORF">I8J29_21520</name>
</gene>
<comment type="subcellular location">
    <subcellularLocation>
        <location evidence="1">Cell membrane</location>
        <topology evidence="1">Multi-pass membrane protein</topology>
    </subcellularLocation>
</comment>
<evidence type="ECO:0000259" key="7">
    <source>
        <dbReference type="PROSITE" id="PS50850"/>
    </source>
</evidence>
<evidence type="ECO:0000256" key="4">
    <source>
        <dbReference type="ARBA" id="ARBA00022989"/>
    </source>
</evidence>
<evidence type="ECO:0000256" key="1">
    <source>
        <dbReference type="ARBA" id="ARBA00004651"/>
    </source>
</evidence>
<dbReference type="EMBL" id="JAGGDJ010000023">
    <property type="protein sequence ID" value="MBO7746799.1"/>
    <property type="molecule type" value="Genomic_DNA"/>
</dbReference>
<dbReference type="InterPro" id="IPR053200">
    <property type="entry name" value="YfmO-like"/>
</dbReference>
<feature type="transmembrane region" description="Helical" evidence="6">
    <location>
        <begin position="127"/>
        <end position="146"/>
    </location>
</feature>
<feature type="transmembrane region" description="Helical" evidence="6">
    <location>
        <begin position="184"/>
        <end position="202"/>
    </location>
</feature>
<dbReference type="SUPFAM" id="SSF103473">
    <property type="entry name" value="MFS general substrate transporter"/>
    <property type="match status" value="1"/>
</dbReference>
<dbReference type="InterPro" id="IPR011701">
    <property type="entry name" value="MFS"/>
</dbReference>
<dbReference type="Proteomes" id="UP000670947">
    <property type="component" value="Unassembled WGS sequence"/>
</dbReference>
<organism evidence="8 9">
    <name type="scientific">Paenibacillus artemisiicola</name>
    <dbReference type="NCBI Taxonomy" id="1172618"/>
    <lineage>
        <taxon>Bacteria</taxon>
        <taxon>Bacillati</taxon>
        <taxon>Bacillota</taxon>
        <taxon>Bacilli</taxon>
        <taxon>Bacillales</taxon>
        <taxon>Paenibacillaceae</taxon>
        <taxon>Paenibacillus</taxon>
    </lineage>
</organism>
<dbReference type="PANTHER" id="PTHR43683">
    <property type="entry name" value="MULTIDRUG EFFLUX PROTEIN YFMO"/>
    <property type="match status" value="1"/>
</dbReference>
<evidence type="ECO:0000256" key="2">
    <source>
        <dbReference type="ARBA" id="ARBA00022448"/>
    </source>
</evidence>
<sequence length="422" mass="44365">MQSSATGSHRGGATEAPPAKKVSMFSQPIAVWAVVFASVIAFMGLGLVDPILPAIAEKLHASASDVTLLFTSYNAVMAVAMLVTGFISSRLGMKWTLLSGIVVIAVFSALGGMSNGIWSLVWLRGGWGLGNAMFVATALAAIVSLSKTGVGKSIILFEVAVGLGISVGPLLGGELGAISWRGPFFGVAGLMVLAFLLILSLMPSRRKLAPAGTSAAAKKKTSLADPFRALKFRALRTFGIAAALYNFGFFTLLVYAALVLGGLGLDEHRLGYVFLGWGLMLAFTSVFMAPWLQKRFGTLASMVAMLLLFAVTLFVMAEWTTDKAVVIVAVIVAGAFLGNNNTLITTAVMNAAPVERPTASAAYSFLRFIGGAIAPYLAGKLADWFNPHMPFIVGGAFVVIASLYLLVNAKHLKHVDDVESAH</sequence>
<dbReference type="RefSeq" id="WP_208849540.1">
    <property type="nucleotide sequence ID" value="NZ_JAGGDJ010000023.1"/>
</dbReference>
<proteinExistence type="predicted"/>
<dbReference type="PROSITE" id="PS50850">
    <property type="entry name" value="MFS"/>
    <property type="match status" value="1"/>
</dbReference>
<feature type="transmembrane region" description="Helical" evidence="6">
    <location>
        <begin position="390"/>
        <end position="407"/>
    </location>
</feature>
<name>A0ABS3WER4_9BACL</name>
<feature type="transmembrane region" description="Helical" evidence="6">
    <location>
        <begin position="95"/>
        <end position="121"/>
    </location>
</feature>
<keyword evidence="5 6" id="KW-0472">Membrane</keyword>
<dbReference type="Gene3D" id="1.20.1250.20">
    <property type="entry name" value="MFS general substrate transporter like domains"/>
    <property type="match status" value="1"/>
</dbReference>
<dbReference type="PANTHER" id="PTHR43683:SF1">
    <property type="entry name" value="MULTIDRUG EFFLUX PROTEIN YFMO"/>
    <property type="match status" value="1"/>
</dbReference>